<keyword evidence="4" id="KW-1185">Reference proteome</keyword>
<dbReference type="SUPFAM" id="SSF57959">
    <property type="entry name" value="Leucine zipper domain"/>
    <property type="match status" value="1"/>
</dbReference>
<feature type="compositionally biased region" description="Polar residues" evidence="1">
    <location>
        <begin position="98"/>
        <end position="116"/>
    </location>
</feature>
<dbReference type="InterPro" id="IPR046347">
    <property type="entry name" value="bZIP_sf"/>
</dbReference>
<dbReference type="OrthoDB" id="15001at2759"/>
<dbReference type="CDD" id="cd14686">
    <property type="entry name" value="bZIP"/>
    <property type="match status" value="1"/>
</dbReference>
<protein>
    <recommendedName>
        <fullName evidence="2">BZIP domain-containing protein</fullName>
    </recommendedName>
</protein>
<gene>
    <name evidence="3" type="ORF">DILT_LOCUS12202</name>
</gene>
<dbReference type="AlphaFoldDB" id="A0A3P7MER2"/>
<dbReference type="Proteomes" id="UP000281553">
    <property type="component" value="Unassembled WGS sequence"/>
</dbReference>
<feature type="region of interest" description="Disordered" evidence="1">
    <location>
        <begin position="1"/>
        <end position="36"/>
    </location>
</feature>
<dbReference type="EMBL" id="UYRU01065589">
    <property type="protein sequence ID" value="VDN16371.1"/>
    <property type="molecule type" value="Genomic_DNA"/>
</dbReference>
<feature type="domain" description="BZIP" evidence="2">
    <location>
        <begin position="125"/>
        <end position="138"/>
    </location>
</feature>
<sequence>MESVSSGGESPLSDSGDTVILQDNETPEKFEQRPSSGVSFLRFASIDGQTYEPRPPLTKQAIYEALAAQSSTVGCTTASDRLPGLSFLQSHPSFSALLQNDQKTPSPMEDSVSSNGRAPYPAVLRKKNREAARKCRQKKKNYLMQLENDFKELKVGHLNAVFN</sequence>
<name>A0A3P7MER2_DIBLA</name>
<evidence type="ECO:0000313" key="4">
    <source>
        <dbReference type="Proteomes" id="UP000281553"/>
    </source>
</evidence>
<feature type="region of interest" description="Disordered" evidence="1">
    <location>
        <begin position="98"/>
        <end position="119"/>
    </location>
</feature>
<dbReference type="PROSITE" id="PS00036">
    <property type="entry name" value="BZIP_BASIC"/>
    <property type="match status" value="1"/>
</dbReference>
<dbReference type="InterPro" id="IPR004827">
    <property type="entry name" value="bZIP"/>
</dbReference>
<evidence type="ECO:0000256" key="1">
    <source>
        <dbReference type="SAM" id="MobiDB-lite"/>
    </source>
</evidence>
<accession>A0A3P7MER2</accession>
<proteinExistence type="predicted"/>
<organism evidence="3 4">
    <name type="scientific">Dibothriocephalus latus</name>
    <name type="common">Fish tapeworm</name>
    <name type="synonym">Diphyllobothrium latum</name>
    <dbReference type="NCBI Taxonomy" id="60516"/>
    <lineage>
        <taxon>Eukaryota</taxon>
        <taxon>Metazoa</taxon>
        <taxon>Spiralia</taxon>
        <taxon>Lophotrochozoa</taxon>
        <taxon>Platyhelminthes</taxon>
        <taxon>Cestoda</taxon>
        <taxon>Eucestoda</taxon>
        <taxon>Diphyllobothriidea</taxon>
        <taxon>Diphyllobothriidae</taxon>
        <taxon>Dibothriocephalus</taxon>
    </lineage>
</organism>
<reference evidence="3 4" key="1">
    <citation type="submission" date="2018-11" db="EMBL/GenBank/DDBJ databases">
        <authorList>
            <consortium name="Pathogen Informatics"/>
        </authorList>
    </citation>
    <scope>NUCLEOTIDE SEQUENCE [LARGE SCALE GENOMIC DNA]</scope>
</reference>
<evidence type="ECO:0000259" key="2">
    <source>
        <dbReference type="PROSITE" id="PS00036"/>
    </source>
</evidence>
<dbReference type="Pfam" id="PF00170">
    <property type="entry name" value="bZIP_1"/>
    <property type="match status" value="1"/>
</dbReference>
<feature type="compositionally biased region" description="Polar residues" evidence="1">
    <location>
        <begin position="1"/>
        <end position="24"/>
    </location>
</feature>
<dbReference type="GO" id="GO:0003700">
    <property type="term" value="F:DNA-binding transcription factor activity"/>
    <property type="evidence" value="ECO:0007669"/>
    <property type="project" value="InterPro"/>
</dbReference>
<evidence type="ECO:0000313" key="3">
    <source>
        <dbReference type="EMBL" id="VDN16371.1"/>
    </source>
</evidence>
<dbReference type="Gene3D" id="1.20.5.170">
    <property type="match status" value="1"/>
</dbReference>